<name>A0A1H8WCQ1_9EURY</name>
<protein>
    <submittedName>
        <fullName evidence="2">Uncharacterized protein</fullName>
    </submittedName>
</protein>
<proteinExistence type="predicted"/>
<feature type="compositionally biased region" description="Acidic residues" evidence="1">
    <location>
        <begin position="192"/>
        <end position="220"/>
    </location>
</feature>
<evidence type="ECO:0000313" key="3">
    <source>
        <dbReference type="Proteomes" id="UP000198775"/>
    </source>
</evidence>
<dbReference type="EMBL" id="FOCX01000055">
    <property type="protein sequence ID" value="SEP25435.1"/>
    <property type="molecule type" value="Genomic_DNA"/>
</dbReference>
<dbReference type="RefSeq" id="WP_211611455.1">
    <property type="nucleotide sequence ID" value="NZ_FOCX01000055.1"/>
</dbReference>
<evidence type="ECO:0000313" key="2">
    <source>
        <dbReference type="EMBL" id="SEP25435.1"/>
    </source>
</evidence>
<dbReference type="OrthoDB" id="56523at2157"/>
<keyword evidence="3" id="KW-1185">Reference proteome</keyword>
<accession>A0A1H8WCQ1</accession>
<dbReference type="AlphaFoldDB" id="A0A1H8WCQ1"/>
<dbReference type="Proteomes" id="UP000198775">
    <property type="component" value="Unassembled WGS sequence"/>
</dbReference>
<gene>
    <name evidence="2" type="ORF">SAMN05216388_105510</name>
</gene>
<sequence length="255" mass="28060">MSESDSPEFSRTATKRVLPSEFVRASHQFQEGSSERDPNYLLLPSGDKANRVVMVGTVTNTEDVATDSDSEYWQAEIVSPIGETVYAYAGQYQPEAQSVIQAELEPPAYVMVIGKPRTYEDDDGEIHVSVTPETIKEVDADLRDQWLVDACNETMDRIESFDPEDDEYDAMAADHHGADHSDIVDAVVETLDGEVESPIDAGAESEEAEDESEEAEEESLEEKGINELRHIASEVDGVEPTGDADTLIEKIRSAA</sequence>
<evidence type="ECO:0000256" key="1">
    <source>
        <dbReference type="SAM" id="MobiDB-lite"/>
    </source>
</evidence>
<feature type="region of interest" description="Disordered" evidence="1">
    <location>
        <begin position="192"/>
        <end position="224"/>
    </location>
</feature>
<reference evidence="3" key="1">
    <citation type="submission" date="2016-10" db="EMBL/GenBank/DDBJ databases">
        <authorList>
            <person name="Varghese N."/>
            <person name="Submissions S."/>
        </authorList>
    </citation>
    <scope>NUCLEOTIDE SEQUENCE [LARGE SCALE GENOMIC DNA]</scope>
    <source>
        <strain evidence="3">IBRC-M 10043</strain>
    </source>
</reference>
<organism evidence="2 3">
    <name type="scientific">Halorientalis persicus</name>
    <dbReference type="NCBI Taxonomy" id="1367881"/>
    <lineage>
        <taxon>Archaea</taxon>
        <taxon>Methanobacteriati</taxon>
        <taxon>Methanobacteriota</taxon>
        <taxon>Stenosarchaea group</taxon>
        <taxon>Halobacteria</taxon>
        <taxon>Halobacteriales</taxon>
        <taxon>Haloarculaceae</taxon>
        <taxon>Halorientalis</taxon>
    </lineage>
</organism>